<keyword evidence="2" id="KW-1185">Reference proteome</keyword>
<sequence length="440" mass="50246">MYDISAMHREFQLITCEDAISRYQVHTKIYESEAAFLDIESKDSYFYLHTGDLHLQGDFMLDTDTLEDAPDGKPILGFLVIGNLEVEGSILNETGDYGPILYVAGNVSCRHLLIGGSPTRVTGNIIVTEVIILHYNHGWMQCDGTFIAPVMIVEDYYLMPAAKNISLFYYNDRDPESPADNACEESEDGDDIISHKLRALLNNTLTTDFEELRRDLAAGESVLQRQEQPASYWQQKVRKSWRDLKRVPLELRTAELCQEVLRESVGALAYFPEDMLTPELAATAVAKDGKALRYLPSEMITRELCYAAARNGAILRTDIPESFYEHALLCLIIKSADWQMEQVPRAFMTEDMFVLYVKAGRGAWLDRYCEEAGLSKQRILERVIADDIAYLENIFNWHLSTATYAFARKRYDCPEYEEAWKNITERFARKIARLNVSPSS</sequence>
<comment type="caution">
    <text evidence="1">The sequence shown here is derived from an EMBL/GenBank/DDBJ whole genome shotgun (WGS) entry which is preliminary data.</text>
</comment>
<name>A0A365XRW6_9BACT</name>
<proteinExistence type="predicted"/>
<protein>
    <recommendedName>
        <fullName evidence="3">DUF4116 domain-containing protein</fullName>
    </recommendedName>
</protein>
<gene>
    <name evidence="1" type="ORF">DF182_20210</name>
</gene>
<dbReference type="Proteomes" id="UP000253410">
    <property type="component" value="Unassembled WGS sequence"/>
</dbReference>
<evidence type="ECO:0000313" key="1">
    <source>
        <dbReference type="EMBL" id="RBL88878.1"/>
    </source>
</evidence>
<dbReference type="EMBL" id="QFFJ01000002">
    <property type="protein sequence ID" value="RBL88878.1"/>
    <property type="molecule type" value="Genomic_DNA"/>
</dbReference>
<evidence type="ECO:0000313" key="2">
    <source>
        <dbReference type="Proteomes" id="UP000253410"/>
    </source>
</evidence>
<dbReference type="AlphaFoldDB" id="A0A365XRW6"/>
<evidence type="ECO:0008006" key="3">
    <source>
        <dbReference type="Google" id="ProtNLM"/>
    </source>
</evidence>
<organism evidence="1 2">
    <name type="scientific">Chitinophaga flava</name>
    <dbReference type="NCBI Taxonomy" id="2259036"/>
    <lineage>
        <taxon>Bacteria</taxon>
        <taxon>Pseudomonadati</taxon>
        <taxon>Bacteroidota</taxon>
        <taxon>Chitinophagia</taxon>
        <taxon>Chitinophagales</taxon>
        <taxon>Chitinophagaceae</taxon>
        <taxon>Chitinophaga</taxon>
    </lineage>
</organism>
<accession>A0A365XRW6</accession>
<reference evidence="1 2" key="1">
    <citation type="submission" date="2018-05" db="EMBL/GenBank/DDBJ databases">
        <title>Chitinophaga sp. K3CV102501T nov., isolated from isolated from a monsoon evergreen broad-leaved forest soil.</title>
        <authorList>
            <person name="Lv Y."/>
        </authorList>
    </citation>
    <scope>NUCLEOTIDE SEQUENCE [LARGE SCALE GENOMIC DNA]</scope>
    <source>
        <strain evidence="1 2">GDMCC 1.1325</strain>
    </source>
</reference>